<feature type="transmembrane region" description="Helical" evidence="1">
    <location>
        <begin position="12"/>
        <end position="34"/>
    </location>
</feature>
<dbReference type="Pfam" id="PF16732">
    <property type="entry name" value="ComP_DUS"/>
    <property type="match status" value="1"/>
</dbReference>
<keyword evidence="1" id="KW-0472">Membrane</keyword>
<evidence type="ECO:0000256" key="1">
    <source>
        <dbReference type="SAM" id="Phobius"/>
    </source>
</evidence>
<comment type="caution">
    <text evidence="2">The sequence shown here is derived from an EMBL/GenBank/DDBJ whole genome shotgun (WGS) entry which is preliminary data.</text>
</comment>
<dbReference type="InterPro" id="IPR031982">
    <property type="entry name" value="PilE-like"/>
</dbReference>
<dbReference type="NCBIfam" id="TIGR02532">
    <property type="entry name" value="IV_pilin_GFxxxE"/>
    <property type="match status" value="1"/>
</dbReference>
<dbReference type="RefSeq" id="WP_341626662.1">
    <property type="nucleotide sequence ID" value="NZ_JBAKBA010000003.1"/>
</dbReference>
<dbReference type="Pfam" id="PF07963">
    <property type="entry name" value="N_methyl"/>
    <property type="match status" value="1"/>
</dbReference>
<name>A0ABU9H7R1_9GAMM</name>
<protein>
    <submittedName>
        <fullName evidence="2">Type IV pilin protein</fullName>
    </submittedName>
</protein>
<dbReference type="InterPro" id="IPR012902">
    <property type="entry name" value="N_methyl_site"/>
</dbReference>
<keyword evidence="3" id="KW-1185">Reference proteome</keyword>
<sequence>MNKLDFRENKLHGFTLIELLVCLVVIGILAGIAYPSYQSFVITTRRGDAQTELIKAQMEQSSYRILQPIYISNPASAGLPVNSEYYTFSIVSAAAHTYVMKAVAKISSSQNNDKAACKALFIDQNNVKTSDGSQDNAFCWHQ</sequence>
<evidence type="ECO:0000313" key="2">
    <source>
        <dbReference type="EMBL" id="MEL0657917.1"/>
    </source>
</evidence>
<evidence type="ECO:0000313" key="3">
    <source>
        <dbReference type="Proteomes" id="UP001366060"/>
    </source>
</evidence>
<keyword evidence="1" id="KW-0812">Transmembrane</keyword>
<gene>
    <name evidence="2" type="ORF">V6255_02095</name>
</gene>
<proteinExistence type="predicted"/>
<dbReference type="EMBL" id="JBAKBA010000003">
    <property type="protein sequence ID" value="MEL0657917.1"/>
    <property type="molecule type" value="Genomic_DNA"/>
</dbReference>
<dbReference type="Gene3D" id="3.30.700.10">
    <property type="entry name" value="Glycoprotein, Type 4 Pilin"/>
    <property type="match status" value="1"/>
</dbReference>
<organism evidence="2 3">
    <name type="scientific">Psychromonas arctica</name>
    <dbReference type="NCBI Taxonomy" id="168275"/>
    <lineage>
        <taxon>Bacteria</taxon>
        <taxon>Pseudomonadati</taxon>
        <taxon>Pseudomonadota</taxon>
        <taxon>Gammaproteobacteria</taxon>
        <taxon>Alteromonadales</taxon>
        <taxon>Psychromonadaceae</taxon>
        <taxon>Psychromonas</taxon>
    </lineage>
</organism>
<dbReference type="SUPFAM" id="SSF54523">
    <property type="entry name" value="Pili subunits"/>
    <property type="match status" value="1"/>
</dbReference>
<dbReference type="InterPro" id="IPR045584">
    <property type="entry name" value="Pilin-like"/>
</dbReference>
<accession>A0ABU9H7R1</accession>
<reference evidence="2 3" key="1">
    <citation type="submission" date="2024-02" db="EMBL/GenBank/DDBJ databases">
        <title>Bacteria isolated from the canopy kelp, Nereocystis luetkeana.</title>
        <authorList>
            <person name="Pfister C.A."/>
            <person name="Younker I.T."/>
            <person name="Light S.H."/>
        </authorList>
    </citation>
    <scope>NUCLEOTIDE SEQUENCE [LARGE SCALE GENOMIC DNA]</scope>
    <source>
        <strain evidence="2 3">TI.2.07</strain>
    </source>
</reference>
<keyword evidence="1" id="KW-1133">Transmembrane helix</keyword>
<dbReference type="Proteomes" id="UP001366060">
    <property type="component" value="Unassembled WGS sequence"/>
</dbReference>